<comment type="caution">
    <text evidence="1">The sequence shown here is derived from an EMBL/GenBank/DDBJ whole genome shotgun (WGS) entry which is preliminary data.</text>
</comment>
<dbReference type="Proteomes" id="UP001057402">
    <property type="component" value="Chromosome 5"/>
</dbReference>
<evidence type="ECO:0000313" key="2">
    <source>
        <dbReference type="Proteomes" id="UP001057402"/>
    </source>
</evidence>
<evidence type="ECO:0000313" key="1">
    <source>
        <dbReference type="EMBL" id="KAI4370502.1"/>
    </source>
</evidence>
<gene>
    <name evidence="1" type="ORF">MLD38_018852</name>
</gene>
<accession>A0ACB9QWF2</accession>
<reference evidence="2" key="1">
    <citation type="journal article" date="2023" name="Front. Plant Sci.">
        <title>Chromosomal-level genome assembly of Melastoma candidum provides insights into trichome evolution.</title>
        <authorList>
            <person name="Zhong Y."/>
            <person name="Wu W."/>
            <person name="Sun C."/>
            <person name="Zou P."/>
            <person name="Liu Y."/>
            <person name="Dai S."/>
            <person name="Zhou R."/>
        </authorList>
    </citation>
    <scope>NUCLEOTIDE SEQUENCE [LARGE SCALE GENOMIC DNA]</scope>
</reference>
<organism evidence="1 2">
    <name type="scientific">Melastoma candidum</name>
    <dbReference type="NCBI Taxonomy" id="119954"/>
    <lineage>
        <taxon>Eukaryota</taxon>
        <taxon>Viridiplantae</taxon>
        <taxon>Streptophyta</taxon>
        <taxon>Embryophyta</taxon>
        <taxon>Tracheophyta</taxon>
        <taxon>Spermatophyta</taxon>
        <taxon>Magnoliopsida</taxon>
        <taxon>eudicotyledons</taxon>
        <taxon>Gunneridae</taxon>
        <taxon>Pentapetalae</taxon>
        <taxon>rosids</taxon>
        <taxon>malvids</taxon>
        <taxon>Myrtales</taxon>
        <taxon>Melastomataceae</taxon>
        <taxon>Melastomatoideae</taxon>
        <taxon>Melastomateae</taxon>
        <taxon>Melastoma</taxon>
    </lineage>
</organism>
<sequence length="114" mass="13053">MFFDGLATQRGVGARVVINQLLSTYEVGKPELLLYRNYAKKLDGWFLEITHKVRKKSAQANTEENLASSLNLVDKEVSVRLYHAWVIQPISNKEVKVGNDKVNSYPTIMWKIKT</sequence>
<name>A0ACB9QWF2_9MYRT</name>
<proteinExistence type="predicted"/>
<protein>
    <submittedName>
        <fullName evidence="1">Uncharacterized protein</fullName>
    </submittedName>
</protein>
<keyword evidence="2" id="KW-1185">Reference proteome</keyword>
<dbReference type="EMBL" id="CM042884">
    <property type="protein sequence ID" value="KAI4370502.1"/>
    <property type="molecule type" value="Genomic_DNA"/>
</dbReference>